<dbReference type="GO" id="GO:0070043">
    <property type="term" value="F:rRNA (guanine-N7-)-methyltransferase activity"/>
    <property type="evidence" value="ECO:0007669"/>
    <property type="project" value="UniProtKB-UniRule"/>
</dbReference>
<dbReference type="CDD" id="cd18095">
    <property type="entry name" value="SpoU-like_rRNA-MTase"/>
    <property type="match status" value="1"/>
</dbReference>
<dbReference type="InterPro" id="IPR003682">
    <property type="entry name" value="rRNA_ssu_MeTfrase_G"/>
</dbReference>
<evidence type="ECO:0000256" key="5">
    <source>
        <dbReference type="ARBA" id="ARBA00022691"/>
    </source>
</evidence>
<keyword evidence="4 6" id="KW-0808">Transferase</keyword>
<dbReference type="InterPro" id="IPR001537">
    <property type="entry name" value="SpoU_MeTrfase"/>
</dbReference>
<dbReference type="InterPro" id="IPR029028">
    <property type="entry name" value="Alpha/beta_knot_MTases"/>
</dbReference>
<dbReference type="PANTHER" id="PTHR31760:SF0">
    <property type="entry name" value="S-ADENOSYL-L-METHIONINE-DEPENDENT METHYLTRANSFERASES SUPERFAMILY PROTEIN"/>
    <property type="match status" value="1"/>
</dbReference>
<dbReference type="PATRIC" id="fig|869212.3.peg.2948"/>
<sequence length="488" mass="53578">MQKPDTQPRVFSTAEILRLLREIPGITEQKAGQLRRHWQMLVESDDKTDLTRLESTHEIAIKHYLDCAMPLKFTSLPSPLLDIGSGAGFPGLVLKILSPETEVILGEVRPKRTRFLQQVIDELGLTGVQVFAHRIGPQFPLEIQGVATRALESCRDTLYRVAPFLPAGGRVLLLKGPKGDEEIAEALAEMKDFAHEKTYSYNLADTRNERRLVIMRRERESVRKTGESNTGAPKSTGRVTEITSRANEQFKSLLSLTEAKGIRKEKLFLVSGEKLVQEILTTDRLRAQLQTLLVSSEMPRAETGANTLVLSPALFREVDVSGTRSAIGVMQLPGISAWQPTAETSGVTVFLPFQDPANIGAAIRSAAAFGARRVVLTEEAASPFLPKSVRAAANALFHVELMRGPRLSEVVKSVPGIFRLDMQGEPLHSVRFAAAVNLLAGVEGYGFTDRGGSIPITIPMQTGVESLNAQTALSIALYEIQRRQLAEK</sequence>
<organism evidence="8 9">
    <name type="scientific">Turneriella parva (strain ATCC BAA-1111 / DSM 21527 / NCTC 11395 / H)</name>
    <name type="common">Leptospira parva</name>
    <dbReference type="NCBI Taxonomy" id="869212"/>
    <lineage>
        <taxon>Bacteria</taxon>
        <taxon>Pseudomonadati</taxon>
        <taxon>Spirochaetota</taxon>
        <taxon>Spirochaetia</taxon>
        <taxon>Leptospirales</taxon>
        <taxon>Leptospiraceae</taxon>
        <taxon>Turneriella</taxon>
    </lineage>
</organism>
<keyword evidence="1 6" id="KW-0963">Cytoplasm</keyword>
<dbReference type="GO" id="GO:0003723">
    <property type="term" value="F:RNA binding"/>
    <property type="evidence" value="ECO:0007669"/>
    <property type="project" value="InterPro"/>
</dbReference>
<dbReference type="STRING" id="869212.Turpa_2926"/>
<dbReference type="Gene3D" id="3.30.1330.30">
    <property type="match status" value="1"/>
</dbReference>
<dbReference type="Gene3D" id="3.40.50.150">
    <property type="entry name" value="Vaccinia Virus protein VP39"/>
    <property type="match status" value="1"/>
</dbReference>
<evidence type="ECO:0000256" key="1">
    <source>
        <dbReference type="ARBA" id="ARBA00022490"/>
    </source>
</evidence>
<dbReference type="InterPro" id="IPR029063">
    <property type="entry name" value="SAM-dependent_MTases_sf"/>
</dbReference>
<evidence type="ECO:0000259" key="7">
    <source>
        <dbReference type="Pfam" id="PF00588"/>
    </source>
</evidence>
<dbReference type="Gene3D" id="3.40.1280.10">
    <property type="match status" value="1"/>
</dbReference>
<evidence type="ECO:0000313" key="8">
    <source>
        <dbReference type="EMBL" id="AFM13565.1"/>
    </source>
</evidence>
<dbReference type="InterPro" id="IPR029026">
    <property type="entry name" value="tRNA_m1G_MTases_N"/>
</dbReference>
<dbReference type="Pfam" id="PF02527">
    <property type="entry name" value="GidB"/>
    <property type="match status" value="1"/>
</dbReference>
<feature type="binding site" evidence="6">
    <location>
        <position position="84"/>
    </location>
    <ligand>
        <name>S-adenosyl-L-methionine</name>
        <dbReference type="ChEBI" id="CHEBI:59789"/>
    </ligand>
</feature>
<feature type="domain" description="tRNA/rRNA methyltransferase SpoU type" evidence="7">
    <location>
        <begin position="352"/>
        <end position="478"/>
    </location>
</feature>
<dbReference type="Proteomes" id="UP000006048">
    <property type="component" value="Chromosome"/>
</dbReference>
<feature type="binding site" evidence="6">
    <location>
        <position position="149"/>
    </location>
    <ligand>
        <name>S-adenosyl-L-methionine</name>
        <dbReference type="ChEBI" id="CHEBI:59789"/>
    </ligand>
</feature>
<dbReference type="GO" id="GO:0005829">
    <property type="term" value="C:cytosol"/>
    <property type="evidence" value="ECO:0007669"/>
    <property type="project" value="TreeGrafter"/>
</dbReference>
<dbReference type="HAMAP" id="MF_00074">
    <property type="entry name" value="16SrRNA_methyltr_G"/>
    <property type="match status" value="1"/>
</dbReference>
<keyword evidence="2 6" id="KW-0698">rRNA processing</keyword>
<evidence type="ECO:0000256" key="4">
    <source>
        <dbReference type="ARBA" id="ARBA00022679"/>
    </source>
</evidence>
<evidence type="ECO:0000256" key="2">
    <source>
        <dbReference type="ARBA" id="ARBA00022552"/>
    </source>
</evidence>
<dbReference type="SUPFAM" id="SSF53335">
    <property type="entry name" value="S-adenosyl-L-methionine-dependent methyltransferases"/>
    <property type="match status" value="1"/>
</dbReference>
<protein>
    <recommendedName>
        <fullName evidence="6">Ribosomal RNA small subunit methyltransferase G</fullName>
        <ecNumber evidence="6">2.1.1.-</ecNumber>
    </recommendedName>
    <alternativeName>
        <fullName evidence="6">16S rRNA 7-methylguanosine methyltransferase</fullName>
        <shortName evidence="6">16S rRNA m7G methyltransferase</shortName>
    </alternativeName>
</protein>
<dbReference type="Pfam" id="PF00588">
    <property type="entry name" value="SpoU_methylase"/>
    <property type="match status" value="1"/>
</dbReference>
<gene>
    <name evidence="6" type="primary">rsmG</name>
    <name evidence="8" type="ordered locus">Turpa_2926</name>
</gene>
<dbReference type="HOGENOM" id="CLU_547381_0_0_12"/>
<dbReference type="SUPFAM" id="SSF75217">
    <property type="entry name" value="alpha/beta knot"/>
    <property type="match status" value="1"/>
</dbReference>
<accession>I4B8F8</accession>
<comment type="similarity">
    <text evidence="6">Belongs to the methyltransferase superfamily. RNA methyltransferase RsmG family.</text>
</comment>
<keyword evidence="9" id="KW-1185">Reference proteome</keyword>
<comment type="function">
    <text evidence="6">Specifically methylates the N7 position of a guanine in 16S rRNA.</text>
</comment>
<name>I4B8F8_TURPD</name>
<dbReference type="InterPro" id="IPR029064">
    <property type="entry name" value="Ribosomal_eL30-like_sf"/>
</dbReference>
<dbReference type="AlphaFoldDB" id="I4B8F8"/>
<evidence type="ECO:0000256" key="6">
    <source>
        <dbReference type="HAMAP-Rule" id="MF_00074"/>
    </source>
</evidence>
<feature type="binding site" evidence="6">
    <location>
        <position position="89"/>
    </location>
    <ligand>
        <name>S-adenosyl-L-methionine</name>
        <dbReference type="ChEBI" id="CHEBI:59789"/>
    </ligand>
</feature>
<dbReference type="SUPFAM" id="SSF55315">
    <property type="entry name" value="L30e-like"/>
    <property type="match status" value="1"/>
</dbReference>
<dbReference type="PANTHER" id="PTHR31760">
    <property type="entry name" value="S-ADENOSYL-L-METHIONINE-DEPENDENT METHYLTRANSFERASES SUPERFAMILY PROTEIN"/>
    <property type="match status" value="1"/>
</dbReference>
<keyword evidence="5 6" id="KW-0949">S-adenosyl-L-methionine</keyword>
<evidence type="ECO:0000313" key="9">
    <source>
        <dbReference type="Proteomes" id="UP000006048"/>
    </source>
</evidence>
<dbReference type="EMBL" id="CP002959">
    <property type="protein sequence ID" value="AFM13565.1"/>
    <property type="molecule type" value="Genomic_DNA"/>
</dbReference>
<comment type="caution">
    <text evidence="6">Lacks conserved residue(s) required for the propagation of feature annotation.</text>
</comment>
<reference evidence="8 9" key="1">
    <citation type="submission" date="2012-06" db="EMBL/GenBank/DDBJ databases">
        <title>The complete chromosome of genome of Turneriella parva DSM 21527.</title>
        <authorList>
            <consortium name="US DOE Joint Genome Institute (JGI-PGF)"/>
            <person name="Lucas S."/>
            <person name="Han J."/>
            <person name="Lapidus A."/>
            <person name="Bruce D."/>
            <person name="Goodwin L."/>
            <person name="Pitluck S."/>
            <person name="Peters L."/>
            <person name="Kyrpides N."/>
            <person name="Mavromatis K."/>
            <person name="Ivanova N."/>
            <person name="Mikhailova N."/>
            <person name="Chertkov O."/>
            <person name="Detter J.C."/>
            <person name="Tapia R."/>
            <person name="Han C."/>
            <person name="Land M."/>
            <person name="Hauser L."/>
            <person name="Markowitz V."/>
            <person name="Cheng J.-F."/>
            <person name="Hugenholtz P."/>
            <person name="Woyke T."/>
            <person name="Wu D."/>
            <person name="Gronow S."/>
            <person name="Wellnitz S."/>
            <person name="Brambilla E."/>
            <person name="Klenk H.-P."/>
            <person name="Eisen J.A."/>
        </authorList>
    </citation>
    <scope>NUCLEOTIDE SEQUENCE [LARGE SCALE GENOMIC DNA]</scope>
    <source>
        <strain evidence="9">ATCC BAA-1111 / DSM 21527 / NCTC 11395 / H</strain>
    </source>
</reference>
<dbReference type="EC" id="2.1.1.-" evidence="6"/>
<proteinExistence type="inferred from homology"/>
<keyword evidence="3 6" id="KW-0489">Methyltransferase</keyword>
<dbReference type="KEGG" id="tpx:Turpa_2926"/>
<evidence type="ECO:0000256" key="3">
    <source>
        <dbReference type="ARBA" id="ARBA00022603"/>
    </source>
</evidence>
<dbReference type="NCBIfam" id="TIGR00138">
    <property type="entry name" value="rsmG_gidB"/>
    <property type="match status" value="1"/>
</dbReference>
<comment type="subcellular location">
    <subcellularLocation>
        <location evidence="6">Cytoplasm</location>
    </subcellularLocation>
</comment>